<dbReference type="EMBL" id="CP042425">
    <property type="protein sequence ID" value="QEL20310.1"/>
    <property type="molecule type" value="Genomic_DNA"/>
</dbReference>
<name>A0A5C1AMV1_9BACT</name>
<dbReference type="Proteomes" id="UP000324974">
    <property type="component" value="Chromosome"/>
</dbReference>
<accession>A0A5C1AMV1</accession>
<evidence type="ECO:0000313" key="3">
    <source>
        <dbReference type="EMBL" id="QEL20310.1"/>
    </source>
</evidence>
<evidence type="ECO:0000256" key="1">
    <source>
        <dbReference type="SAM" id="Coils"/>
    </source>
</evidence>
<keyword evidence="1" id="KW-0175">Coiled coil</keyword>
<organism evidence="3 4">
    <name type="scientific">Limnoglobus roseus</name>
    <dbReference type="NCBI Taxonomy" id="2598579"/>
    <lineage>
        <taxon>Bacteria</taxon>
        <taxon>Pseudomonadati</taxon>
        <taxon>Planctomycetota</taxon>
        <taxon>Planctomycetia</taxon>
        <taxon>Gemmatales</taxon>
        <taxon>Gemmataceae</taxon>
        <taxon>Limnoglobus</taxon>
    </lineage>
</organism>
<keyword evidence="4" id="KW-1185">Reference proteome</keyword>
<feature type="region of interest" description="Disordered" evidence="2">
    <location>
        <begin position="193"/>
        <end position="267"/>
    </location>
</feature>
<dbReference type="KEGG" id="lrs:PX52LOC_07403"/>
<proteinExistence type="predicted"/>
<evidence type="ECO:0000313" key="4">
    <source>
        <dbReference type="Proteomes" id="UP000324974"/>
    </source>
</evidence>
<reference evidence="4" key="1">
    <citation type="submission" date="2019-08" db="EMBL/GenBank/DDBJ databases">
        <title>Limnoglobus roseus gen. nov., sp. nov., a novel freshwater planctomycete with a giant genome from the family Gemmataceae.</title>
        <authorList>
            <person name="Kulichevskaya I.S."/>
            <person name="Naumoff D.G."/>
            <person name="Miroshnikov K."/>
            <person name="Ivanova A."/>
            <person name="Philippov D.A."/>
            <person name="Hakobyan A."/>
            <person name="Rijpstra I.C."/>
            <person name="Sinninghe Damste J.S."/>
            <person name="Liesack W."/>
            <person name="Dedysh S.N."/>
        </authorList>
    </citation>
    <scope>NUCLEOTIDE SEQUENCE [LARGE SCALE GENOMIC DNA]</scope>
    <source>
        <strain evidence="4">PX52</strain>
    </source>
</reference>
<feature type="coiled-coil region" evidence="1">
    <location>
        <begin position="17"/>
        <end position="51"/>
    </location>
</feature>
<protein>
    <submittedName>
        <fullName evidence="3">Uncharacterized protein</fullName>
    </submittedName>
</protein>
<evidence type="ECO:0000256" key="2">
    <source>
        <dbReference type="SAM" id="MobiDB-lite"/>
    </source>
</evidence>
<feature type="compositionally biased region" description="Pro residues" evidence="2">
    <location>
        <begin position="201"/>
        <end position="250"/>
    </location>
</feature>
<dbReference type="AlphaFoldDB" id="A0A5C1AMV1"/>
<sequence>MLLCVLLTAGCKSSPRYDLIEAELRTRERELAAAKSELRNSRQLNEAYQRQSRGPVTGEDCVGGAFQPLKELILGSGTGGADNDGQPGDEALQVVLVPRDEDNSAVKVPATVTVLAYEVSRSGTKTAIGRWDVSADQLHKTWRSGLFATGYYVLLQWDQLPATEKVRLVVQMKTLDGRAFEADKDITVRVLPGVAPGNRDPGPPVFGPQPGPLPPTGGPTPWIPAPAVPTAPSVPPPIAPPMIDELPPPAENRSQRPVTLAPARPRG</sequence>
<gene>
    <name evidence="3" type="ORF">PX52LOC_07403</name>
</gene>